<accession>A0A2N8L3X6</accession>
<sequence length="497" mass="52974">MRGGLFFSSLLFPPPPMSSLPTSASSSASPPILPSGPVPVASTWRDRWAQGRWSNGTLVYGSSGLVLLFALLLLGDFAWSLKERAVTPVAQVLLKQMQASDLFIALVVGSVPAGLGLLLGPIVAVRSDRHRGPWGRRIPYLFLPTPFIVVSLVGMAFTPDLGAALHSVLGGASPGERVCALIVFSLMWSLFEVASVTANAVFGGLINDVVPPTLVGRFYGLFRATSLLAGMAFTFHLMGRAEQHFAAIFIGIALIYGLGFALMCWRVREGEYPPLEDAPAAHDATSAAGGALGRYLRECFTQPYYLWLFLAMTLGLVAGNPVNSFGVFYAKHVGLGLDGYGKYLALTYAISLLLALPVGWLADRWHPLRVGLTAITAYGLAMLAAGTLVREGGQFALAFVLHGVLSGIYLTGTAALGQYLFPRTRFAQFQSAMSLMAALGYMVVPPLMGAWLDATGNEYRHTFIASGALALGAALAFVMVHRHFQRLGGAGGYRAPE</sequence>
<feature type="transmembrane region" description="Helical" evidence="1">
    <location>
        <begin position="245"/>
        <end position="268"/>
    </location>
</feature>
<dbReference type="PANTHER" id="PTHR23528:SF1">
    <property type="entry name" value="MAJOR FACILITATOR SUPERFAMILY (MFS) PROFILE DOMAIN-CONTAINING PROTEIN"/>
    <property type="match status" value="1"/>
</dbReference>
<evidence type="ECO:0000256" key="1">
    <source>
        <dbReference type="SAM" id="Phobius"/>
    </source>
</evidence>
<name>A0A2N8L3X6_9BURK</name>
<feature type="transmembrane region" description="Helical" evidence="1">
    <location>
        <begin position="178"/>
        <end position="206"/>
    </location>
</feature>
<protein>
    <submittedName>
        <fullName evidence="2">MFS transporter</fullName>
    </submittedName>
</protein>
<feature type="transmembrane region" description="Helical" evidence="1">
    <location>
        <begin position="343"/>
        <end position="362"/>
    </location>
</feature>
<keyword evidence="1" id="KW-1133">Transmembrane helix</keyword>
<dbReference type="InterPro" id="IPR036259">
    <property type="entry name" value="MFS_trans_sf"/>
</dbReference>
<dbReference type="SUPFAM" id="SSF103473">
    <property type="entry name" value="MFS general substrate transporter"/>
    <property type="match status" value="1"/>
</dbReference>
<dbReference type="AlphaFoldDB" id="A0A2N8L3X6"/>
<dbReference type="PANTHER" id="PTHR23528">
    <property type="match status" value="1"/>
</dbReference>
<feature type="transmembrane region" description="Helical" evidence="1">
    <location>
        <begin position="218"/>
        <end position="238"/>
    </location>
</feature>
<feature type="transmembrane region" description="Helical" evidence="1">
    <location>
        <begin position="395"/>
        <end position="421"/>
    </location>
</feature>
<dbReference type="Gene3D" id="1.20.1250.20">
    <property type="entry name" value="MFS general substrate transporter like domains"/>
    <property type="match status" value="1"/>
</dbReference>
<organism evidence="2 3">
    <name type="scientific">Kinneretia aquatilis</name>
    <dbReference type="NCBI Taxonomy" id="2070761"/>
    <lineage>
        <taxon>Bacteria</taxon>
        <taxon>Pseudomonadati</taxon>
        <taxon>Pseudomonadota</taxon>
        <taxon>Betaproteobacteria</taxon>
        <taxon>Burkholderiales</taxon>
        <taxon>Sphaerotilaceae</taxon>
        <taxon>Roseateles</taxon>
    </lineage>
</organism>
<keyword evidence="1" id="KW-0812">Transmembrane</keyword>
<feature type="transmembrane region" description="Helical" evidence="1">
    <location>
        <begin position="369"/>
        <end position="389"/>
    </location>
</feature>
<dbReference type="OrthoDB" id="8877752at2"/>
<keyword evidence="3" id="KW-1185">Reference proteome</keyword>
<feature type="transmembrane region" description="Helical" evidence="1">
    <location>
        <begin position="137"/>
        <end position="157"/>
    </location>
</feature>
<dbReference type="Proteomes" id="UP000235916">
    <property type="component" value="Unassembled WGS sequence"/>
</dbReference>
<reference evidence="2 3" key="1">
    <citation type="submission" date="2018-01" db="EMBL/GenBank/DDBJ databases">
        <title>Draft genome sequence of Paucibacter aquatile CR182 isolated from freshwater of the Nakdong River.</title>
        <authorList>
            <person name="Choi A."/>
            <person name="Chung E.J."/>
        </authorList>
    </citation>
    <scope>NUCLEOTIDE SEQUENCE [LARGE SCALE GENOMIC DNA]</scope>
    <source>
        <strain evidence="2 3">CR182</strain>
    </source>
</reference>
<feature type="transmembrane region" description="Helical" evidence="1">
    <location>
        <begin position="102"/>
        <end position="125"/>
    </location>
</feature>
<dbReference type="EMBL" id="POSP01000001">
    <property type="protein sequence ID" value="PND40386.1"/>
    <property type="molecule type" value="Genomic_DNA"/>
</dbReference>
<gene>
    <name evidence="2" type="ORF">C1O66_03150</name>
</gene>
<feature type="transmembrane region" description="Helical" evidence="1">
    <location>
        <begin position="433"/>
        <end position="451"/>
    </location>
</feature>
<comment type="caution">
    <text evidence="2">The sequence shown here is derived from an EMBL/GenBank/DDBJ whole genome shotgun (WGS) entry which is preliminary data.</text>
</comment>
<feature type="transmembrane region" description="Helical" evidence="1">
    <location>
        <begin position="58"/>
        <end position="81"/>
    </location>
</feature>
<evidence type="ECO:0000313" key="2">
    <source>
        <dbReference type="EMBL" id="PND40386.1"/>
    </source>
</evidence>
<feature type="transmembrane region" description="Helical" evidence="1">
    <location>
        <begin position="304"/>
        <end position="323"/>
    </location>
</feature>
<dbReference type="Pfam" id="PF13347">
    <property type="entry name" value="MFS_2"/>
    <property type="match status" value="1"/>
</dbReference>
<evidence type="ECO:0000313" key="3">
    <source>
        <dbReference type="Proteomes" id="UP000235916"/>
    </source>
</evidence>
<keyword evidence="1" id="KW-0472">Membrane</keyword>
<proteinExistence type="predicted"/>
<feature type="transmembrane region" description="Helical" evidence="1">
    <location>
        <begin position="463"/>
        <end position="480"/>
    </location>
</feature>